<keyword evidence="2" id="KW-1185">Reference proteome</keyword>
<dbReference type="Proteomes" id="UP001614338">
    <property type="component" value="Unassembled WGS sequence"/>
</dbReference>
<sequence>MRNAITVASLLALAGCASIETPLDDGYQVGDLTGTTLELQSRYCDTADPYKRAITLAVMHRAGVPLPPNGVCVDLLEALDADLYSRALAD</sequence>
<comment type="caution">
    <text evidence="1">The sequence shown here is derived from an EMBL/GenBank/DDBJ whole genome shotgun (WGS) entry which is preliminary data.</text>
</comment>
<evidence type="ECO:0000313" key="2">
    <source>
        <dbReference type="Proteomes" id="UP001614338"/>
    </source>
</evidence>
<proteinExistence type="predicted"/>
<name>A0ABW8BRA8_9GAMM</name>
<gene>
    <name evidence="1" type="ORF">ACIGG6_02155</name>
</gene>
<evidence type="ECO:0000313" key="1">
    <source>
        <dbReference type="EMBL" id="MFI8748797.1"/>
    </source>
</evidence>
<protein>
    <recommendedName>
        <fullName evidence="3">Lipoprotein</fullName>
    </recommendedName>
</protein>
<evidence type="ECO:0008006" key="3">
    <source>
        <dbReference type="Google" id="ProtNLM"/>
    </source>
</evidence>
<dbReference type="RefSeq" id="WP_399841751.1">
    <property type="nucleotide sequence ID" value="NZ_JBITWC010000003.1"/>
</dbReference>
<reference evidence="1 2" key="1">
    <citation type="submission" date="2024-10" db="EMBL/GenBank/DDBJ databases">
        <title>The Natural Products Discovery Center: Release of the First 8490 Sequenced Strains for Exploring Actinobacteria Biosynthetic Diversity.</title>
        <authorList>
            <person name="Kalkreuter E."/>
            <person name="Kautsar S.A."/>
            <person name="Yang D."/>
            <person name="Bader C.D."/>
            <person name="Teijaro C.N."/>
            <person name="Fluegel L."/>
            <person name="Davis C.M."/>
            <person name="Simpson J.R."/>
            <person name="Lauterbach L."/>
            <person name="Steele A.D."/>
            <person name="Gui C."/>
            <person name="Meng S."/>
            <person name="Li G."/>
            <person name="Viehrig K."/>
            <person name="Ye F."/>
            <person name="Su P."/>
            <person name="Kiefer A.F."/>
            <person name="Nichols A."/>
            <person name="Cepeda A.J."/>
            <person name="Yan W."/>
            <person name="Fan B."/>
            <person name="Jiang Y."/>
            <person name="Adhikari A."/>
            <person name="Zheng C.-J."/>
            <person name="Schuster L."/>
            <person name="Cowan T.M."/>
            <person name="Smanski M.J."/>
            <person name="Chevrette M.G."/>
            <person name="De Carvalho L.P.S."/>
            <person name="Shen B."/>
        </authorList>
    </citation>
    <scope>NUCLEOTIDE SEQUENCE [LARGE SCALE GENOMIC DNA]</scope>
    <source>
        <strain evidence="1 2">NPDC077409</strain>
    </source>
</reference>
<dbReference type="PROSITE" id="PS51257">
    <property type="entry name" value="PROKAR_LIPOPROTEIN"/>
    <property type="match status" value="1"/>
</dbReference>
<accession>A0ABW8BRA8</accession>
<organism evidence="1 2">
    <name type="scientific">Vreelandella lionensis</name>
    <dbReference type="NCBI Taxonomy" id="1144478"/>
    <lineage>
        <taxon>Bacteria</taxon>
        <taxon>Pseudomonadati</taxon>
        <taxon>Pseudomonadota</taxon>
        <taxon>Gammaproteobacteria</taxon>
        <taxon>Oceanospirillales</taxon>
        <taxon>Halomonadaceae</taxon>
        <taxon>Vreelandella</taxon>
    </lineage>
</organism>
<dbReference type="EMBL" id="JBITWC010000003">
    <property type="protein sequence ID" value="MFI8748797.1"/>
    <property type="molecule type" value="Genomic_DNA"/>
</dbReference>